<organism evidence="1 2">
    <name type="scientific">Pichia kluyveri</name>
    <name type="common">Yeast</name>
    <dbReference type="NCBI Taxonomy" id="36015"/>
    <lineage>
        <taxon>Eukaryota</taxon>
        <taxon>Fungi</taxon>
        <taxon>Dikarya</taxon>
        <taxon>Ascomycota</taxon>
        <taxon>Saccharomycotina</taxon>
        <taxon>Pichiomycetes</taxon>
        <taxon>Pichiales</taxon>
        <taxon>Pichiaceae</taxon>
        <taxon>Pichia</taxon>
    </lineage>
</organism>
<comment type="caution">
    <text evidence="1">The sequence shown here is derived from an EMBL/GenBank/DDBJ whole genome shotgun (WGS) entry which is preliminary data.</text>
</comment>
<sequence length="283" mass="33669">MIIIEHNWEMSRYERIEEEEEEEEEEEGSDDTVVYYGKRSSRGRRKFRDSMELEKELNIGKGVVLTWDEEEGDKDNYNDYDNKEDKEIEYIEMNNIVGVEKYALQYVYSDIANKEEIRRINESFKFDMINDELLKRGDGNYDIKEIINEYSISISKTPYKVLLHSIKPKIIAFSILSYIRGHIIENKLSNGSIRREIIQLIIISILILNAVQNASIGLQIYMNIFVERSRLMVKSMRRLEGIYEKYGDSKRIVKISEQFLVECIMMRVERIRRWSNNAVLKTR</sequence>
<evidence type="ECO:0000313" key="2">
    <source>
        <dbReference type="Proteomes" id="UP001378960"/>
    </source>
</evidence>
<dbReference type="Proteomes" id="UP001378960">
    <property type="component" value="Unassembled WGS sequence"/>
</dbReference>
<accession>A0AAV5QYJ4</accession>
<keyword evidence="2" id="KW-1185">Reference proteome</keyword>
<proteinExistence type="predicted"/>
<gene>
    <name evidence="1" type="ORF">DAPK24_004570</name>
</gene>
<protein>
    <submittedName>
        <fullName evidence="1">Uncharacterized protein</fullName>
    </submittedName>
</protein>
<reference evidence="1 2" key="1">
    <citation type="journal article" date="2023" name="Elife">
        <title>Identification of key yeast species and microbe-microbe interactions impacting larval growth of Drosophila in the wild.</title>
        <authorList>
            <person name="Mure A."/>
            <person name="Sugiura Y."/>
            <person name="Maeda R."/>
            <person name="Honda K."/>
            <person name="Sakurai N."/>
            <person name="Takahashi Y."/>
            <person name="Watada M."/>
            <person name="Katoh T."/>
            <person name="Gotoh A."/>
            <person name="Gotoh Y."/>
            <person name="Taniguchi I."/>
            <person name="Nakamura K."/>
            <person name="Hayashi T."/>
            <person name="Katayama T."/>
            <person name="Uemura T."/>
            <person name="Hattori Y."/>
        </authorList>
    </citation>
    <scope>NUCLEOTIDE SEQUENCE [LARGE SCALE GENOMIC DNA]</scope>
    <source>
        <strain evidence="1 2">PK-24</strain>
    </source>
</reference>
<dbReference type="EMBL" id="BTGB01000001">
    <property type="protein sequence ID" value="GMM43882.1"/>
    <property type="molecule type" value="Genomic_DNA"/>
</dbReference>
<name>A0AAV5QYJ4_PICKL</name>
<evidence type="ECO:0000313" key="1">
    <source>
        <dbReference type="EMBL" id="GMM43882.1"/>
    </source>
</evidence>
<dbReference type="AlphaFoldDB" id="A0AAV5QYJ4"/>